<proteinExistence type="predicted"/>
<dbReference type="PANTHER" id="PTHR41252">
    <property type="entry name" value="BLR2505 PROTEIN"/>
    <property type="match status" value="1"/>
</dbReference>
<evidence type="ECO:0000313" key="2">
    <source>
        <dbReference type="EMBL" id="MBR0649655.1"/>
    </source>
</evidence>
<dbReference type="Gene3D" id="3.10.450.50">
    <property type="match status" value="1"/>
</dbReference>
<organism evidence="2 3">
    <name type="scientific">Neoroseomonas terrae</name>
    <dbReference type="NCBI Taxonomy" id="424799"/>
    <lineage>
        <taxon>Bacteria</taxon>
        <taxon>Pseudomonadati</taxon>
        <taxon>Pseudomonadota</taxon>
        <taxon>Alphaproteobacteria</taxon>
        <taxon>Acetobacterales</taxon>
        <taxon>Acetobacteraceae</taxon>
        <taxon>Neoroseomonas</taxon>
    </lineage>
</organism>
<dbReference type="Proteomes" id="UP000698752">
    <property type="component" value="Unassembled WGS sequence"/>
</dbReference>
<reference evidence="3" key="1">
    <citation type="journal article" date="2021" name="Syst. Appl. Microbiol.">
        <title>Roseomonas hellenica sp. nov., isolated from roots of wild-growing Alkanna tinctoria.</title>
        <authorList>
            <person name="Rat A."/>
            <person name="Naranjo H.D."/>
            <person name="Lebbe L."/>
            <person name="Cnockaert M."/>
            <person name="Krigas N."/>
            <person name="Grigoriadou K."/>
            <person name="Maloupa E."/>
            <person name="Willems A."/>
        </authorList>
    </citation>
    <scope>NUCLEOTIDE SEQUENCE [LARGE SCALE GENOMIC DNA]</scope>
    <source>
        <strain evidence="3">LMG 31159</strain>
    </source>
</reference>
<protein>
    <submittedName>
        <fullName evidence="2">Nuclear transport factor 2 family protein</fullName>
    </submittedName>
</protein>
<evidence type="ECO:0000313" key="3">
    <source>
        <dbReference type="Proteomes" id="UP000698752"/>
    </source>
</evidence>
<dbReference type="InterPro" id="IPR037401">
    <property type="entry name" value="SnoaL-like"/>
</dbReference>
<comment type="caution">
    <text evidence="2">The sequence shown here is derived from an EMBL/GenBank/DDBJ whole genome shotgun (WGS) entry which is preliminary data.</text>
</comment>
<keyword evidence="3" id="KW-1185">Reference proteome</keyword>
<evidence type="ECO:0000259" key="1">
    <source>
        <dbReference type="Pfam" id="PF12680"/>
    </source>
</evidence>
<dbReference type="SUPFAM" id="SSF54427">
    <property type="entry name" value="NTF2-like"/>
    <property type="match status" value="1"/>
</dbReference>
<dbReference type="RefSeq" id="WP_211867781.1">
    <property type="nucleotide sequence ID" value="NZ_JAAEDI010000007.1"/>
</dbReference>
<gene>
    <name evidence="2" type="ORF">GXW78_08280</name>
</gene>
<dbReference type="PANTHER" id="PTHR41252:SF1">
    <property type="entry name" value="BLR2505 PROTEIN"/>
    <property type="match status" value="1"/>
</dbReference>
<dbReference type="Pfam" id="PF12680">
    <property type="entry name" value="SnoaL_2"/>
    <property type="match status" value="1"/>
</dbReference>
<dbReference type="InterPro" id="IPR032710">
    <property type="entry name" value="NTF2-like_dom_sf"/>
</dbReference>
<accession>A0ABS5EFB4</accession>
<dbReference type="EMBL" id="JAAEDI010000007">
    <property type="protein sequence ID" value="MBR0649655.1"/>
    <property type="molecule type" value="Genomic_DNA"/>
</dbReference>
<sequence length="137" mass="15086">MENGLTERNRLRVRQLYDAYVGGDMATVMASLTDDVCWTSGDGPSAAPWCGCRNGRAGVEQYFAELAAKCSILDYRVGEIIVDGDRVAVTAVVRARYHHSGAEREVTKVDVIRMRDGQVAEFREYYDTAAMAADLAV</sequence>
<feature type="domain" description="SnoaL-like" evidence="1">
    <location>
        <begin position="13"/>
        <end position="121"/>
    </location>
</feature>
<name>A0ABS5EFB4_9PROT</name>